<name>A0A182UR08_ANOME</name>
<keyword evidence="3" id="KW-1185">Reference proteome</keyword>
<sequence>MHQLQMHGSTTGTMSHDRHQLRIASKRYDVSTHPAQRFPLILQAKVSTRRIITGRKEPERPQPVILPNGFVVCGVVEETRSHLLRQRFRWRLLEQDRQNGAKVTLQLAKQCRVLEDTERPDSTLVGHETGQLVNVTDELLAGDVPQCRDELFARQPVRTQHVHHHGGRTGECQRILGRYVPRHQGVAAHHDRPFEQSPAQRTDHVHVHGGGARTLAHDRDQLPVATEPLDVALHPAQGERLILQAEVARCGRIARRQEAEHTEPVLHGDQNRPPRVENVLWADNERAGRAGEETTAMDVHDHGQVETVFAAGDGRIGQQIVSLETHVTLVGRVVQLLVPGAVGERVLLEKPLLTAKRNSPTGGCANGMPRNASNCSPAIPSRTVPTRQPSSMQTRGASPASTSSADAQAVLGSRAARTSSGLPLLVHDTTQCITNSSNEGTIIV</sequence>
<feature type="region of interest" description="Disordered" evidence="1">
    <location>
        <begin position="359"/>
        <end position="408"/>
    </location>
</feature>
<reference evidence="2" key="1">
    <citation type="submission" date="2020-05" db="UniProtKB">
        <authorList>
            <consortium name="EnsemblMetazoa"/>
        </authorList>
    </citation>
    <scope>IDENTIFICATION</scope>
    <source>
        <strain evidence="2">MAF</strain>
    </source>
</reference>
<dbReference type="EnsemblMetazoa" id="AMEM002131-RA">
    <property type="protein sequence ID" value="AMEM002131-PA"/>
    <property type="gene ID" value="AMEM002131"/>
</dbReference>
<organism evidence="2 3">
    <name type="scientific">Anopheles merus</name>
    <name type="common">Mosquito</name>
    <dbReference type="NCBI Taxonomy" id="30066"/>
    <lineage>
        <taxon>Eukaryota</taxon>
        <taxon>Metazoa</taxon>
        <taxon>Ecdysozoa</taxon>
        <taxon>Arthropoda</taxon>
        <taxon>Hexapoda</taxon>
        <taxon>Insecta</taxon>
        <taxon>Pterygota</taxon>
        <taxon>Neoptera</taxon>
        <taxon>Endopterygota</taxon>
        <taxon>Diptera</taxon>
        <taxon>Nematocera</taxon>
        <taxon>Culicoidea</taxon>
        <taxon>Culicidae</taxon>
        <taxon>Anophelinae</taxon>
        <taxon>Anopheles</taxon>
    </lineage>
</organism>
<evidence type="ECO:0000313" key="2">
    <source>
        <dbReference type="EnsemblMetazoa" id="AMEM002131-PA"/>
    </source>
</evidence>
<dbReference type="VEuPathDB" id="VectorBase:AMEM002131"/>
<accession>A0A182UR08</accession>
<proteinExistence type="predicted"/>
<evidence type="ECO:0000313" key="3">
    <source>
        <dbReference type="Proteomes" id="UP000075903"/>
    </source>
</evidence>
<evidence type="ECO:0000256" key="1">
    <source>
        <dbReference type="SAM" id="MobiDB-lite"/>
    </source>
</evidence>
<feature type="compositionally biased region" description="Polar residues" evidence="1">
    <location>
        <begin position="383"/>
        <end position="406"/>
    </location>
</feature>
<protein>
    <submittedName>
        <fullName evidence="2">Uncharacterized protein</fullName>
    </submittedName>
</protein>
<dbReference type="AlphaFoldDB" id="A0A182UR08"/>
<dbReference type="Proteomes" id="UP000075903">
    <property type="component" value="Unassembled WGS sequence"/>
</dbReference>